<proteinExistence type="predicted"/>
<dbReference type="AlphaFoldDB" id="A0A017RRC0"/>
<evidence type="ECO:0000259" key="1">
    <source>
        <dbReference type="Pfam" id="PF03050"/>
    </source>
</evidence>
<protein>
    <submittedName>
        <fullName evidence="3">Uncharacterized protein</fullName>
    </submittedName>
</protein>
<evidence type="ECO:0000259" key="2">
    <source>
        <dbReference type="Pfam" id="PF13005"/>
    </source>
</evidence>
<reference evidence="3 4" key="1">
    <citation type="journal article" date="2014" name="Genome Announc.">
        <title>Draft Genome Sequence of Fervidicella metallireducens Strain AeBT, an Iron-Reducing Thermoanaerobe from the Great Artesian Basin.</title>
        <authorList>
            <person name="Patel B.K."/>
        </authorList>
    </citation>
    <scope>NUCLEOTIDE SEQUENCE [LARGE SCALE GENOMIC DNA]</scope>
    <source>
        <strain evidence="3 4">AeB</strain>
    </source>
</reference>
<name>A0A017RRC0_9CLOT</name>
<accession>A0A017RRC0</accession>
<feature type="non-terminal residue" evidence="3">
    <location>
        <position position="1"/>
    </location>
</feature>
<dbReference type="Proteomes" id="UP000019681">
    <property type="component" value="Unassembled WGS sequence"/>
</dbReference>
<dbReference type="NCBIfam" id="NF033517">
    <property type="entry name" value="transpos_IS66"/>
    <property type="match status" value="1"/>
</dbReference>
<evidence type="ECO:0000313" key="4">
    <source>
        <dbReference type="Proteomes" id="UP000019681"/>
    </source>
</evidence>
<evidence type="ECO:0000313" key="3">
    <source>
        <dbReference type="EMBL" id="EYE87121.1"/>
    </source>
</evidence>
<sequence>QREEKLKDLPVEVIEYKLNEEEQVCPCCNGRLHEMSTEVRQEIHVIPAQVKLVKHVRYVYACRSCEKEGIETPIITATMPKPILPGSLSSASMLAHIITQKYVNSIPLYRQEQEFERLGVDLSRQTMANWTLNAADPWLKILYDRMHDHLLKQDILHADETTLQVLQEEGRGAKTSSYMWLYRTGRECHPIVLYDTRRQEQASIQGVFFQVLKDISMLTATPATMSFLILSLLDAGLMQGANFPRLLLLFQIPGAMQR</sequence>
<dbReference type="Pfam" id="PF13005">
    <property type="entry name" value="zf-IS66"/>
    <property type="match status" value="1"/>
</dbReference>
<feature type="domain" description="Transposase IS66 zinc-finger binding" evidence="2">
    <location>
        <begin position="22"/>
        <end position="66"/>
    </location>
</feature>
<dbReference type="InterPro" id="IPR024474">
    <property type="entry name" value="Znf_dom_IS66"/>
</dbReference>
<dbReference type="PANTHER" id="PTHR33678">
    <property type="entry name" value="BLL1576 PROTEIN"/>
    <property type="match status" value="1"/>
</dbReference>
<dbReference type="EMBL" id="AZQP01000139">
    <property type="protein sequence ID" value="EYE87121.1"/>
    <property type="molecule type" value="Genomic_DNA"/>
</dbReference>
<comment type="caution">
    <text evidence="3">The sequence shown here is derived from an EMBL/GenBank/DDBJ whole genome shotgun (WGS) entry which is preliminary data.</text>
</comment>
<dbReference type="Pfam" id="PF03050">
    <property type="entry name" value="DDE_Tnp_IS66"/>
    <property type="match status" value="1"/>
</dbReference>
<gene>
    <name evidence="3" type="ORF">Q428_15175</name>
</gene>
<keyword evidence="4" id="KW-1185">Reference proteome</keyword>
<dbReference type="InterPro" id="IPR052344">
    <property type="entry name" value="Transposase-related"/>
</dbReference>
<organism evidence="3 4">
    <name type="scientific">Fervidicella metallireducens AeB</name>
    <dbReference type="NCBI Taxonomy" id="1403537"/>
    <lineage>
        <taxon>Bacteria</taxon>
        <taxon>Bacillati</taxon>
        <taxon>Bacillota</taxon>
        <taxon>Clostridia</taxon>
        <taxon>Eubacteriales</taxon>
        <taxon>Clostridiaceae</taxon>
        <taxon>Fervidicella</taxon>
    </lineage>
</organism>
<dbReference type="InterPro" id="IPR004291">
    <property type="entry name" value="Transposase_IS66_central"/>
</dbReference>
<feature type="domain" description="Transposase IS66 central" evidence="1">
    <location>
        <begin position="87"/>
        <end position="199"/>
    </location>
</feature>
<dbReference type="STRING" id="1403537.Q428_15175"/>
<dbReference type="PANTHER" id="PTHR33678:SF2">
    <property type="match status" value="1"/>
</dbReference>